<evidence type="ECO:0000313" key="2">
    <source>
        <dbReference type="EMBL" id="ACS86080.1"/>
    </source>
</evidence>
<keyword evidence="2" id="KW-0378">Hydrolase</keyword>
<dbReference type="EMBL" id="CP001654">
    <property type="protein sequence ID" value="ACS86080.1"/>
    <property type="molecule type" value="Genomic_DNA"/>
</dbReference>
<dbReference type="SUPFAM" id="SSF53474">
    <property type="entry name" value="alpha/beta-Hydrolases"/>
    <property type="match status" value="1"/>
</dbReference>
<dbReference type="Pfam" id="PF00561">
    <property type="entry name" value="Abhydrolase_1"/>
    <property type="match status" value="1"/>
</dbReference>
<keyword evidence="3" id="KW-1185">Reference proteome</keyword>
<name>C6C8B4_MUSP7</name>
<gene>
    <name evidence="2" type="ordered locus">Dd703_2296</name>
</gene>
<dbReference type="InterPro" id="IPR000073">
    <property type="entry name" value="AB_hydrolase_1"/>
</dbReference>
<feature type="domain" description="AB hydrolase-1" evidence="1">
    <location>
        <begin position="28"/>
        <end position="162"/>
    </location>
</feature>
<accession>C6C8B4</accession>
<dbReference type="KEGG" id="dda:Dd703_2296"/>
<organism evidence="2 3">
    <name type="scientific">Musicola paradisiaca (strain Ech703)</name>
    <name type="common">Dickeya paradisiaca</name>
    <name type="synonym">Dickeya dadantii</name>
    <dbReference type="NCBI Taxonomy" id="579405"/>
    <lineage>
        <taxon>Bacteria</taxon>
        <taxon>Pseudomonadati</taxon>
        <taxon>Pseudomonadota</taxon>
        <taxon>Gammaproteobacteria</taxon>
        <taxon>Enterobacterales</taxon>
        <taxon>Pectobacteriaceae</taxon>
        <taxon>Musicola</taxon>
    </lineage>
</organism>
<evidence type="ECO:0000259" key="1">
    <source>
        <dbReference type="Pfam" id="PF00561"/>
    </source>
</evidence>
<dbReference type="STRING" id="579405.Dd703_2296"/>
<dbReference type="InterPro" id="IPR050228">
    <property type="entry name" value="Carboxylesterase_BioH"/>
</dbReference>
<dbReference type="PANTHER" id="PTHR43194:SF5">
    <property type="entry name" value="PIMELOYL-[ACYL-CARRIER PROTEIN] METHYL ESTER ESTERASE"/>
    <property type="match status" value="1"/>
</dbReference>
<dbReference type="AlphaFoldDB" id="C6C8B4"/>
<dbReference type="GO" id="GO:0016787">
    <property type="term" value="F:hydrolase activity"/>
    <property type="evidence" value="ECO:0007669"/>
    <property type="project" value="UniProtKB-KW"/>
</dbReference>
<protein>
    <submittedName>
        <fullName evidence="2">Alpha/beta hydrolase fold protein</fullName>
    </submittedName>
</protein>
<dbReference type="Gene3D" id="3.40.50.1820">
    <property type="entry name" value="alpha/beta hydrolase"/>
    <property type="match status" value="1"/>
</dbReference>
<dbReference type="ESTHER" id="dicdc-c6c8b4">
    <property type="family name" value="HAA-synthase-thioesterase-RhlA-PhaG"/>
</dbReference>
<evidence type="ECO:0000313" key="3">
    <source>
        <dbReference type="Proteomes" id="UP000002734"/>
    </source>
</evidence>
<reference evidence="2" key="1">
    <citation type="submission" date="2009-06" db="EMBL/GenBank/DDBJ databases">
        <title>Complete sequence of Dickeya dadantii Ech703.</title>
        <authorList>
            <consortium name="US DOE Joint Genome Institute"/>
            <person name="Lucas S."/>
            <person name="Copeland A."/>
            <person name="Lapidus A."/>
            <person name="Glavina del Rio T."/>
            <person name="Dalin E."/>
            <person name="Tice H."/>
            <person name="Bruce D."/>
            <person name="Goodwin L."/>
            <person name="Pitluck S."/>
            <person name="Chertkov O."/>
            <person name="Brettin T."/>
            <person name="Detter J.C."/>
            <person name="Han C."/>
            <person name="Larimer F."/>
            <person name="Land M."/>
            <person name="Hauser L."/>
            <person name="Kyrpides N."/>
            <person name="Mikhailova N."/>
            <person name="Balakrishnan V."/>
            <person name="Glasner J."/>
            <person name="Perna N.T."/>
        </authorList>
    </citation>
    <scope>NUCLEOTIDE SEQUENCE [LARGE SCALE GENOMIC DNA]</scope>
    <source>
        <strain evidence="2">Ech703</strain>
    </source>
</reference>
<dbReference type="eggNOG" id="COG2267">
    <property type="taxonomic scope" value="Bacteria"/>
</dbReference>
<dbReference type="RefSeq" id="WP_015853987.1">
    <property type="nucleotide sequence ID" value="NC_012880.1"/>
</dbReference>
<dbReference type="HOGENOM" id="CLU_062012_0_0_6"/>
<sequence>MGVEKNIINCHGWNVYVEKHNFHPANETIIMVNGALSTTTAFRGTVKSLSGKFNVILFDMPFIGESLPHNELTKIITKEDEVDILLDIIEQLQPHYIYSISWGGLATLLALAQHPNHIKKAIVASFSPRINEKMRAYVEGARALMRQDRYGEAAEMLNLEVGKYLPPLIKHFNYQYLSSLHGEVLKQVRFHIEQVLPIQETDYVELFKKIEIETLFLNGEKDEYTTAEDVKQIGSHIPKSQFHIVPNAGHFLDMENRKATAIVADTIISFLE</sequence>
<dbReference type="Proteomes" id="UP000002734">
    <property type="component" value="Chromosome"/>
</dbReference>
<dbReference type="InterPro" id="IPR029058">
    <property type="entry name" value="AB_hydrolase_fold"/>
</dbReference>
<dbReference type="PANTHER" id="PTHR43194">
    <property type="entry name" value="HYDROLASE ALPHA/BETA FOLD FAMILY"/>
    <property type="match status" value="1"/>
</dbReference>
<proteinExistence type="predicted"/>